<evidence type="ECO:0000256" key="7">
    <source>
        <dbReference type="ARBA" id="ARBA00029496"/>
    </source>
</evidence>
<reference evidence="9" key="1">
    <citation type="submission" date="2019-08" db="EMBL/GenBank/DDBJ databases">
        <title>The genome of the North American firefly Photinus pyralis.</title>
        <authorList>
            <consortium name="Photinus pyralis genome working group"/>
            <person name="Fallon T.R."/>
            <person name="Sander Lower S.E."/>
            <person name="Weng J.-K."/>
        </authorList>
    </citation>
    <scope>NUCLEOTIDE SEQUENCE</scope>
    <source>
        <strain evidence="9">TRF0915ILg1</strain>
        <tissue evidence="9">Whole body</tissue>
    </source>
</reference>
<dbReference type="OrthoDB" id="5576441at2759"/>
<dbReference type="CDD" id="cd22999">
    <property type="entry name" value="SAP_SLX4"/>
    <property type="match status" value="1"/>
</dbReference>
<dbReference type="Pfam" id="PF09494">
    <property type="entry name" value="Slx4"/>
    <property type="match status" value="1"/>
</dbReference>
<gene>
    <name evidence="9" type="ORF">ILUMI_21929</name>
</gene>
<dbReference type="InterPro" id="IPR018574">
    <property type="entry name" value="Structure-sp_endonuc_su_Slx4"/>
</dbReference>
<evidence type="ECO:0000256" key="6">
    <source>
        <dbReference type="ARBA" id="ARBA00023242"/>
    </source>
</evidence>
<keyword evidence="3" id="KW-0227">DNA damage</keyword>
<evidence type="ECO:0000256" key="3">
    <source>
        <dbReference type="ARBA" id="ARBA00022763"/>
    </source>
</evidence>
<feature type="region of interest" description="Disordered" evidence="8">
    <location>
        <begin position="355"/>
        <end position="375"/>
    </location>
</feature>
<evidence type="ECO:0000256" key="8">
    <source>
        <dbReference type="SAM" id="MobiDB-lite"/>
    </source>
</evidence>
<feature type="region of interest" description="Disordered" evidence="8">
    <location>
        <begin position="613"/>
        <end position="646"/>
    </location>
</feature>
<feature type="compositionally biased region" description="Low complexity" evidence="8">
    <location>
        <begin position="22"/>
        <end position="33"/>
    </location>
</feature>
<name>A0A8K0CFB8_IGNLU</name>
<feature type="compositionally biased region" description="Polar residues" evidence="8">
    <location>
        <begin position="34"/>
        <end position="49"/>
    </location>
</feature>
<dbReference type="GO" id="GO:0033557">
    <property type="term" value="C:Slx1-Slx4 complex"/>
    <property type="evidence" value="ECO:0007669"/>
    <property type="project" value="InterPro"/>
</dbReference>
<feature type="compositionally biased region" description="Low complexity" evidence="8">
    <location>
        <begin position="618"/>
        <end position="630"/>
    </location>
</feature>
<keyword evidence="4" id="KW-0233">DNA recombination</keyword>
<dbReference type="GO" id="GO:0000712">
    <property type="term" value="P:resolution of meiotic recombination intermediates"/>
    <property type="evidence" value="ECO:0007669"/>
    <property type="project" value="TreeGrafter"/>
</dbReference>
<dbReference type="GO" id="GO:0006260">
    <property type="term" value="P:DNA replication"/>
    <property type="evidence" value="ECO:0007669"/>
    <property type="project" value="InterPro"/>
</dbReference>
<dbReference type="Proteomes" id="UP000801492">
    <property type="component" value="Unassembled WGS sequence"/>
</dbReference>
<dbReference type="EMBL" id="VTPC01090207">
    <property type="protein sequence ID" value="KAF2884237.1"/>
    <property type="molecule type" value="Genomic_DNA"/>
</dbReference>
<feature type="region of interest" description="Disordered" evidence="8">
    <location>
        <begin position="1017"/>
        <end position="1038"/>
    </location>
</feature>
<evidence type="ECO:0000313" key="10">
    <source>
        <dbReference type="Proteomes" id="UP000801492"/>
    </source>
</evidence>
<dbReference type="GO" id="GO:0006281">
    <property type="term" value="P:DNA repair"/>
    <property type="evidence" value="ECO:0007669"/>
    <property type="project" value="UniProtKB-KW"/>
</dbReference>
<evidence type="ECO:0000313" key="9">
    <source>
        <dbReference type="EMBL" id="KAF2884237.1"/>
    </source>
</evidence>
<accession>A0A8K0CFB8</accession>
<evidence type="ECO:0000256" key="2">
    <source>
        <dbReference type="ARBA" id="ARBA00006661"/>
    </source>
</evidence>
<comment type="similarity">
    <text evidence="2">Belongs to the SLX4 family.</text>
</comment>
<evidence type="ECO:0000256" key="5">
    <source>
        <dbReference type="ARBA" id="ARBA00023204"/>
    </source>
</evidence>
<feature type="compositionally biased region" description="Basic and acidic residues" evidence="8">
    <location>
        <begin position="196"/>
        <end position="205"/>
    </location>
</feature>
<keyword evidence="6" id="KW-0539">Nucleus</keyword>
<dbReference type="PANTHER" id="PTHR21541">
    <property type="entry name" value="BTB POZ DOMAIN CONTAINING 12"/>
    <property type="match status" value="1"/>
</dbReference>
<comment type="caution">
    <text evidence="9">The sequence shown here is derived from an EMBL/GenBank/DDBJ whole genome shotgun (WGS) entry which is preliminary data.</text>
</comment>
<evidence type="ECO:0000256" key="4">
    <source>
        <dbReference type="ARBA" id="ARBA00023172"/>
    </source>
</evidence>
<organism evidence="9 10">
    <name type="scientific">Ignelater luminosus</name>
    <name type="common">Cucubano</name>
    <name type="synonym">Pyrophorus luminosus</name>
    <dbReference type="NCBI Taxonomy" id="2038154"/>
    <lineage>
        <taxon>Eukaryota</taxon>
        <taxon>Metazoa</taxon>
        <taxon>Ecdysozoa</taxon>
        <taxon>Arthropoda</taxon>
        <taxon>Hexapoda</taxon>
        <taxon>Insecta</taxon>
        <taxon>Pterygota</taxon>
        <taxon>Neoptera</taxon>
        <taxon>Endopterygota</taxon>
        <taxon>Coleoptera</taxon>
        <taxon>Polyphaga</taxon>
        <taxon>Elateriformia</taxon>
        <taxon>Elateroidea</taxon>
        <taxon>Elateridae</taxon>
        <taxon>Agrypninae</taxon>
        <taxon>Pyrophorini</taxon>
        <taxon>Ignelater</taxon>
    </lineage>
</organism>
<keyword evidence="5" id="KW-0234">DNA repair</keyword>
<feature type="region of interest" description="Disordered" evidence="8">
    <location>
        <begin position="865"/>
        <end position="911"/>
    </location>
</feature>
<dbReference type="PANTHER" id="PTHR21541:SF3">
    <property type="entry name" value="STRUCTURE-SPECIFIC ENDONUCLEASE SUBUNIT SLX4"/>
    <property type="match status" value="1"/>
</dbReference>
<proteinExistence type="inferred from homology"/>
<sequence length="1038" mass="118957">MKPQNHSQRSSSFSRLRLNSKNNANASQNSSKNPETISKHCTPTNCESNSTVNLNISEEITDYQCSTDAESPYKSSLTEIKHINVNTSANEEKDFKTPKQILHKNNKLRKNITKKQVKKSKRSVQPGQMILTKSVIRDSNDVNQEHLELALALSRSLVENHKIENEENNGSESEYPSTQQKLANVKQTLLQFKHESNTTKVEVSHHRTPVQTKKKTRKSKFQYITPVLYLRTQEDREKLISEKVTLILSENEQKSMCFSNSNLFQSRKPDSEILQKQWNRENKIFKANNFSVTDFQNNDVFYVKALQISESTIKCGHLLRNWNEIPGREKSPVHDTHFDIDDDRREQCLSNLKASQENYEDTRKPTSELHNLSSTPSPVKIIESNVQIRSFNNYCLSPDLFESDEEMQFKTKQSPVNKMSPIIKRSLETHLVNRLSVSDDSDSESLLGTFTPIKRSLNKKVNSPKINESKSRHWNSSSTSDEIFTNEKGICSYESFFDLTHSSDEETNTVDVNTKTDIRSNLASLSNEICLVKSVLDDSLKNDDTIITTPSTSKTGVSDILQNSLCLNEGTSKSEVTRRSKSLNITEYIHDMLNNSQEIFDLNHENLEKVESIDLTQSSSSSSNHSQSPSKLLDINNKKDDSKKECKSNFQRYESFKSTTSDDLTSSQCSQESICIDDEELNYSCMFQNSNADGSSKNRFELSDGEYETDYVQDTTPKMIKKTSSSRLNNVTSDDKIYEPDLEINSLSLQELACEKNYISPTKSKRLLFNNLLDDSLNAVVKNANTKDSEVKLSNSELQNDIKLNESNNTPKREMIIKTANITPMTNYDEMNTPKINKELNKFGLKPLKRQRGVQILKHIYETTHPLVNNQNPERSESDEDKHRVVKKRKSNTKVSVSPKKHKDKTAASNDSTISTNMLQTEERIEIVGDLMAEDETIEDLIFERKQSTKVLSCRVPLHIAWHNLLAAQPELRENMLLYEPLQLEILYKTLKEQGYKYHIEDLLTFLDKKCITIRTNQNQGRNKRNKKRKSTSPKKSR</sequence>
<feature type="region of interest" description="Disordered" evidence="8">
    <location>
        <begin position="196"/>
        <end position="215"/>
    </location>
</feature>
<feature type="compositionally biased region" description="Basic residues" evidence="8">
    <location>
        <begin position="206"/>
        <end position="215"/>
    </location>
</feature>
<feature type="compositionally biased region" description="Basic and acidic residues" evidence="8">
    <location>
        <begin position="874"/>
        <end position="883"/>
    </location>
</feature>
<protein>
    <recommendedName>
        <fullName evidence="7">Structure-specific endonuclease subunit SLX4</fullName>
    </recommendedName>
</protein>
<dbReference type="AlphaFoldDB" id="A0A8K0CFB8"/>
<feature type="compositionally biased region" description="Basic and acidic residues" evidence="8">
    <location>
        <begin position="636"/>
        <end position="646"/>
    </location>
</feature>
<comment type="subcellular location">
    <subcellularLocation>
        <location evidence="1">Nucleus</location>
    </subcellularLocation>
</comment>
<evidence type="ECO:0000256" key="1">
    <source>
        <dbReference type="ARBA" id="ARBA00004123"/>
    </source>
</evidence>
<keyword evidence="10" id="KW-1185">Reference proteome</keyword>
<feature type="region of interest" description="Disordered" evidence="8">
    <location>
        <begin position="22"/>
        <end position="49"/>
    </location>
</feature>
<feature type="compositionally biased region" description="Basic residues" evidence="8">
    <location>
        <begin position="1022"/>
        <end position="1038"/>
    </location>
</feature>